<dbReference type="CDD" id="cd00077">
    <property type="entry name" value="HDc"/>
    <property type="match status" value="1"/>
</dbReference>
<dbReference type="Proteomes" id="UP000265955">
    <property type="component" value="Unassembled WGS sequence"/>
</dbReference>
<dbReference type="PANTHER" id="PTHR45228:SF8">
    <property type="entry name" value="TWO-COMPONENT RESPONSE REGULATOR-RELATED"/>
    <property type="match status" value="1"/>
</dbReference>
<dbReference type="GO" id="GO:0008081">
    <property type="term" value="F:phosphoric diester hydrolase activity"/>
    <property type="evidence" value="ECO:0007669"/>
    <property type="project" value="UniProtKB-ARBA"/>
</dbReference>
<evidence type="ECO:0000313" key="3">
    <source>
        <dbReference type="Proteomes" id="UP000265955"/>
    </source>
</evidence>
<dbReference type="InterPro" id="IPR052020">
    <property type="entry name" value="Cyclic_di-GMP/3'3'-cGAMP_PDE"/>
</dbReference>
<dbReference type="InterPro" id="IPR037522">
    <property type="entry name" value="HD_GYP_dom"/>
</dbReference>
<feature type="domain" description="HD-GYP" evidence="1">
    <location>
        <begin position="29"/>
        <end position="230"/>
    </location>
</feature>
<proteinExistence type="predicted"/>
<sequence>MGIYPLKCNDYMNHTQWLELQVKECKTLLRDSHLETIFALMRASLFKDEETGAHVHRISHYSAHLATALGMDANFVDTIFFASAMHDIGKIGVPDGILLKPGPHTAEEAAVMQRHPIIGATILGKSGSPFVAMGAEIALRHHERWDGSGYPDGQAGEAIPLAGRIMAVCDVYDALRSRRSYKDSMTHTAAVRVIAEGDGRTSPAHFDPAVLAAFVRDAEYFEEIFEEHHDDPSTADWLPRIP</sequence>
<dbReference type="Gene3D" id="1.10.3210.10">
    <property type="entry name" value="Hypothetical protein af1432"/>
    <property type="match status" value="1"/>
</dbReference>
<name>A0A3A3G1G7_9BURK</name>
<dbReference type="InterPro" id="IPR003607">
    <property type="entry name" value="HD/PDEase_dom"/>
</dbReference>
<dbReference type="PROSITE" id="PS51832">
    <property type="entry name" value="HD_GYP"/>
    <property type="match status" value="1"/>
</dbReference>
<protein>
    <submittedName>
        <fullName evidence="2">HD domain-containing protein</fullName>
    </submittedName>
</protein>
<comment type="caution">
    <text evidence="2">The sequence shown here is derived from an EMBL/GenBank/DDBJ whole genome shotgun (WGS) entry which is preliminary data.</text>
</comment>
<keyword evidence="3" id="KW-1185">Reference proteome</keyword>
<accession>A0A3A3G1G7</accession>
<dbReference type="SMART" id="SM00471">
    <property type="entry name" value="HDc"/>
    <property type="match status" value="1"/>
</dbReference>
<dbReference type="Pfam" id="PF13487">
    <property type="entry name" value="HD_5"/>
    <property type="match status" value="1"/>
</dbReference>
<dbReference type="OrthoDB" id="9763857at2"/>
<dbReference type="AlphaFoldDB" id="A0A3A3G1G7"/>
<organism evidence="2 3">
    <name type="scientific">Noviherbaspirillum saxi</name>
    <dbReference type="NCBI Taxonomy" id="2320863"/>
    <lineage>
        <taxon>Bacteria</taxon>
        <taxon>Pseudomonadati</taxon>
        <taxon>Pseudomonadota</taxon>
        <taxon>Betaproteobacteria</taxon>
        <taxon>Burkholderiales</taxon>
        <taxon>Oxalobacteraceae</taxon>
        <taxon>Noviherbaspirillum</taxon>
    </lineage>
</organism>
<reference evidence="3" key="1">
    <citation type="submission" date="2018-09" db="EMBL/GenBank/DDBJ databases">
        <authorList>
            <person name="Zhu H."/>
        </authorList>
    </citation>
    <scope>NUCLEOTIDE SEQUENCE [LARGE SCALE GENOMIC DNA]</scope>
    <source>
        <strain evidence="3">K1R23-30</strain>
    </source>
</reference>
<evidence type="ECO:0000259" key="1">
    <source>
        <dbReference type="PROSITE" id="PS51832"/>
    </source>
</evidence>
<dbReference type="EMBL" id="QYUO01000003">
    <property type="protein sequence ID" value="RJF91913.1"/>
    <property type="molecule type" value="Genomic_DNA"/>
</dbReference>
<dbReference type="PANTHER" id="PTHR45228">
    <property type="entry name" value="CYCLIC DI-GMP PHOSPHODIESTERASE TM_0186-RELATED"/>
    <property type="match status" value="1"/>
</dbReference>
<dbReference type="SUPFAM" id="SSF109604">
    <property type="entry name" value="HD-domain/PDEase-like"/>
    <property type="match status" value="1"/>
</dbReference>
<gene>
    <name evidence="2" type="ORF">D3871_24890</name>
</gene>
<evidence type="ECO:0000313" key="2">
    <source>
        <dbReference type="EMBL" id="RJF91913.1"/>
    </source>
</evidence>